<dbReference type="Gene3D" id="3.40.50.720">
    <property type="entry name" value="NAD(P)-binding Rossmann-like Domain"/>
    <property type="match status" value="1"/>
</dbReference>
<feature type="signal peptide" evidence="3">
    <location>
        <begin position="1"/>
        <end position="19"/>
    </location>
</feature>
<dbReference type="GO" id="GO:0050112">
    <property type="term" value="F:inositol 2-dehydrogenase (NAD+) activity"/>
    <property type="evidence" value="ECO:0007669"/>
    <property type="project" value="UniProtKB-EC"/>
</dbReference>
<evidence type="ECO:0000256" key="1">
    <source>
        <dbReference type="ARBA" id="ARBA00010928"/>
    </source>
</evidence>
<protein>
    <submittedName>
        <fullName evidence="6">Myo-inositol dehydrogenase myo-inositol dehydrogenase</fullName>
        <ecNumber evidence="6">1.1.1.18</ecNumber>
    </submittedName>
</protein>
<dbReference type="PANTHER" id="PTHR42840">
    <property type="entry name" value="NAD(P)-BINDING ROSSMANN-FOLD SUPERFAMILY PROTEIN-RELATED"/>
    <property type="match status" value="1"/>
</dbReference>
<dbReference type="InterPro" id="IPR000683">
    <property type="entry name" value="Gfo/Idh/MocA-like_OxRdtase_N"/>
</dbReference>
<dbReference type="InParanoid" id="D7FVN4"/>
<feature type="domain" description="GFO/IDH/MocA-like oxidoreductase" evidence="5">
    <location>
        <begin position="212"/>
        <end position="335"/>
    </location>
</feature>
<dbReference type="Proteomes" id="UP000002630">
    <property type="component" value="Linkage Group LG02"/>
</dbReference>
<dbReference type="PANTHER" id="PTHR42840:SF3">
    <property type="entry name" value="BINDING ROSSMANN FOLD OXIDOREDUCTASE, PUTATIVE (AFU_ORTHOLOGUE AFUA_2G10240)-RELATED"/>
    <property type="match status" value="1"/>
</dbReference>
<name>D7FVN4_ECTSI</name>
<dbReference type="GO" id="GO:0006740">
    <property type="term" value="P:NADPH regeneration"/>
    <property type="evidence" value="ECO:0007669"/>
    <property type="project" value="TreeGrafter"/>
</dbReference>
<dbReference type="OrthoDB" id="64915at2759"/>
<dbReference type="InterPro" id="IPR030827">
    <property type="entry name" value="Myo_inos_IolG"/>
</dbReference>
<dbReference type="Pfam" id="PF01408">
    <property type="entry name" value="GFO_IDH_MocA"/>
    <property type="match status" value="1"/>
</dbReference>
<keyword evidence="3" id="KW-0732">Signal</keyword>
<evidence type="ECO:0000313" key="6">
    <source>
        <dbReference type="EMBL" id="CBJ31955.1"/>
    </source>
</evidence>
<evidence type="ECO:0000256" key="3">
    <source>
        <dbReference type="SAM" id="SignalP"/>
    </source>
</evidence>
<dbReference type="NCBIfam" id="TIGR04380">
    <property type="entry name" value="myo_inos_iolG"/>
    <property type="match status" value="1"/>
</dbReference>
<evidence type="ECO:0000256" key="2">
    <source>
        <dbReference type="ARBA" id="ARBA00023002"/>
    </source>
</evidence>
<dbReference type="SUPFAM" id="SSF51735">
    <property type="entry name" value="NAD(P)-binding Rossmann-fold domains"/>
    <property type="match status" value="1"/>
</dbReference>
<comment type="similarity">
    <text evidence="1">Belongs to the Gfo/Idh/MocA family.</text>
</comment>
<dbReference type="InterPro" id="IPR036291">
    <property type="entry name" value="NAD(P)-bd_dom_sf"/>
</dbReference>
<dbReference type="EC" id="1.1.1.18" evidence="6"/>
<evidence type="ECO:0000259" key="5">
    <source>
        <dbReference type="Pfam" id="PF22725"/>
    </source>
</evidence>
<accession>D7FVN4</accession>
<evidence type="ECO:0000313" key="7">
    <source>
        <dbReference type="Proteomes" id="UP000002630"/>
    </source>
</evidence>
<dbReference type="SUPFAM" id="SSF55347">
    <property type="entry name" value="Glyceraldehyde-3-phosphate dehydrogenase-like, C-terminal domain"/>
    <property type="match status" value="1"/>
</dbReference>
<dbReference type="OMA" id="VNCKYGY"/>
<dbReference type="Gene3D" id="3.30.360.10">
    <property type="entry name" value="Dihydrodipicolinate Reductase, domain 2"/>
    <property type="match status" value="1"/>
</dbReference>
<keyword evidence="2 6" id="KW-0560">Oxidoreductase</keyword>
<reference evidence="6 7" key="1">
    <citation type="journal article" date="2010" name="Nature">
        <title>The Ectocarpus genome and the independent evolution of multicellularity in brown algae.</title>
        <authorList>
            <person name="Cock J.M."/>
            <person name="Sterck L."/>
            <person name="Rouze P."/>
            <person name="Scornet D."/>
            <person name="Allen A.E."/>
            <person name="Amoutzias G."/>
            <person name="Anthouard V."/>
            <person name="Artiguenave F."/>
            <person name="Aury J.M."/>
            <person name="Badger J.H."/>
            <person name="Beszteri B."/>
            <person name="Billiau K."/>
            <person name="Bonnet E."/>
            <person name="Bothwell J.H."/>
            <person name="Bowler C."/>
            <person name="Boyen C."/>
            <person name="Brownlee C."/>
            <person name="Carrano C.J."/>
            <person name="Charrier B."/>
            <person name="Cho G.Y."/>
            <person name="Coelho S.M."/>
            <person name="Collen J."/>
            <person name="Corre E."/>
            <person name="Da Silva C."/>
            <person name="Delage L."/>
            <person name="Delaroque N."/>
            <person name="Dittami S.M."/>
            <person name="Doulbeau S."/>
            <person name="Elias M."/>
            <person name="Farnham G."/>
            <person name="Gachon C.M."/>
            <person name="Gschloessl B."/>
            <person name="Heesch S."/>
            <person name="Jabbari K."/>
            <person name="Jubin C."/>
            <person name="Kawai H."/>
            <person name="Kimura K."/>
            <person name="Kloareg B."/>
            <person name="Kupper F.C."/>
            <person name="Lang D."/>
            <person name="Le Bail A."/>
            <person name="Leblanc C."/>
            <person name="Lerouge P."/>
            <person name="Lohr M."/>
            <person name="Lopez P.J."/>
            <person name="Martens C."/>
            <person name="Maumus F."/>
            <person name="Michel G."/>
            <person name="Miranda-Saavedra D."/>
            <person name="Morales J."/>
            <person name="Moreau H."/>
            <person name="Motomura T."/>
            <person name="Nagasato C."/>
            <person name="Napoli C.A."/>
            <person name="Nelson D.R."/>
            <person name="Nyvall-Collen P."/>
            <person name="Peters A.F."/>
            <person name="Pommier C."/>
            <person name="Potin P."/>
            <person name="Poulain J."/>
            <person name="Quesneville H."/>
            <person name="Read B."/>
            <person name="Rensing S.A."/>
            <person name="Ritter A."/>
            <person name="Rousvoal S."/>
            <person name="Samanta M."/>
            <person name="Samson G."/>
            <person name="Schroeder D.C."/>
            <person name="Segurens B."/>
            <person name="Strittmatter M."/>
            <person name="Tonon T."/>
            <person name="Tregear J.W."/>
            <person name="Valentin K."/>
            <person name="von Dassow P."/>
            <person name="Yamagishi T."/>
            <person name="Van de Peer Y."/>
            <person name="Wincker P."/>
        </authorList>
    </citation>
    <scope>NUCLEOTIDE SEQUENCE [LARGE SCALE GENOMIC DNA]</scope>
    <source>
        <strain evidence="7">Ec32 / CCAP1310/4</strain>
    </source>
</reference>
<feature type="domain" description="Gfo/Idh/MocA-like oxidoreductase N-terminal" evidence="4">
    <location>
        <begin position="85"/>
        <end position="202"/>
    </location>
</feature>
<dbReference type="GO" id="GO:0000166">
    <property type="term" value="F:nucleotide binding"/>
    <property type="evidence" value="ECO:0007669"/>
    <property type="project" value="InterPro"/>
</dbReference>
<dbReference type="EMBL" id="FN649727">
    <property type="protein sequence ID" value="CBJ31955.1"/>
    <property type="molecule type" value="Genomic_DNA"/>
</dbReference>
<gene>
    <name evidence="6" type="ORF">Esi_0297_0006</name>
</gene>
<proteinExistence type="inferred from homology"/>
<organism evidence="6 7">
    <name type="scientific">Ectocarpus siliculosus</name>
    <name type="common">Brown alga</name>
    <name type="synonym">Conferva siliculosa</name>
    <dbReference type="NCBI Taxonomy" id="2880"/>
    <lineage>
        <taxon>Eukaryota</taxon>
        <taxon>Sar</taxon>
        <taxon>Stramenopiles</taxon>
        <taxon>Ochrophyta</taxon>
        <taxon>PX clade</taxon>
        <taxon>Phaeophyceae</taxon>
        <taxon>Ectocarpales</taxon>
        <taxon>Ectocarpaceae</taxon>
        <taxon>Ectocarpus</taxon>
    </lineage>
</organism>
<keyword evidence="7" id="KW-1185">Reference proteome</keyword>
<dbReference type="AlphaFoldDB" id="D7FVN4"/>
<evidence type="ECO:0000259" key="4">
    <source>
        <dbReference type="Pfam" id="PF01408"/>
    </source>
</evidence>
<dbReference type="Pfam" id="PF22725">
    <property type="entry name" value="GFO_IDH_MocA_C3"/>
    <property type="match status" value="1"/>
</dbReference>
<sequence>MATAGSIVLSLLLVTSSNAFLTPGIARTNALRQSGSKLSQIPSTSNPVAGLKHLEPSSFVSGVSCSALRGEGSGSSRGGLSMKVINVGVIGAGRIGLVHLEALSSCANAKPLIISNPTVSKAEAAAAKYNVAEFSSDAKDVINHPDVDAVWICSPSQFHADQIKACAAQGKHVFCEKPIATDVPETIEAINACKENNVKLMTALQRRFDPNFARVKIAIADGEVGEVIQVKLTSRDPSPPPVEYVRGGGGIFKDMAVHDLDMSRFLMGSEPTRILAQGSCQIDHAIDTLDGPEAFDTAMIMVEFESGKTAVIDVCRQAPYGYDQRAEALGKKGMIQTDNMYPNTARVYLKGFTGNADMPYDFFMSRYKEAYIQETLAFCDCLVNDKPSPCSGEDGLMALIMAIAAGKSAEEKRWVSFDEIPEASVCDPTDNHCDIVNPIEYAKHGETPAELENSFFQRAKELLGMAKV</sequence>
<dbReference type="GO" id="GO:0005737">
    <property type="term" value="C:cytoplasm"/>
    <property type="evidence" value="ECO:0007669"/>
    <property type="project" value="TreeGrafter"/>
</dbReference>
<dbReference type="EMBL" id="FN648483">
    <property type="protein sequence ID" value="CBJ31955.1"/>
    <property type="molecule type" value="Genomic_DNA"/>
</dbReference>
<dbReference type="STRING" id="2880.D7FVN4"/>
<dbReference type="eggNOG" id="KOG2741">
    <property type="taxonomic scope" value="Eukaryota"/>
</dbReference>
<feature type="chain" id="PRO_5003095978" evidence="3">
    <location>
        <begin position="20"/>
        <end position="468"/>
    </location>
</feature>
<dbReference type="InterPro" id="IPR055170">
    <property type="entry name" value="GFO_IDH_MocA-like_dom"/>
</dbReference>